<evidence type="ECO:0000256" key="3">
    <source>
        <dbReference type="SAM" id="MobiDB-lite"/>
    </source>
</evidence>
<comment type="similarity">
    <text evidence="1">Belongs to the membrane fusion protein (MFP) (TC 8.A.1) family.</text>
</comment>
<evidence type="ECO:0000259" key="5">
    <source>
        <dbReference type="Pfam" id="PF25944"/>
    </source>
</evidence>
<evidence type="ECO:0000313" key="7">
    <source>
        <dbReference type="EMBL" id="MBC8593566.1"/>
    </source>
</evidence>
<accession>A0A926IQ89</accession>
<dbReference type="InterPro" id="IPR058626">
    <property type="entry name" value="MdtA-like_b-barrel"/>
</dbReference>
<protein>
    <submittedName>
        <fullName evidence="7">Efflux RND transporter periplasmic adaptor subunit</fullName>
    </submittedName>
</protein>
<dbReference type="Gene3D" id="2.40.420.20">
    <property type="match status" value="1"/>
</dbReference>
<evidence type="ECO:0000256" key="2">
    <source>
        <dbReference type="SAM" id="Coils"/>
    </source>
</evidence>
<feature type="region of interest" description="Disordered" evidence="3">
    <location>
        <begin position="363"/>
        <end position="383"/>
    </location>
</feature>
<dbReference type="Gene3D" id="2.40.50.100">
    <property type="match status" value="1"/>
</dbReference>
<evidence type="ECO:0000259" key="4">
    <source>
        <dbReference type="Pfam" id="PF25917"/>
    </source>
</evidence>
<dbReference type="Pfam" id="PF25989">
    <property type="entry name" value="YknX_C"/>
    <property type="match status" value="1"/>
</dbReference>
<dbReference type="GO" id="GO:0015562">
    <property type="term" value="F:efflux transmembrane transporter activity"/>
    <property type="evidence" value="ECO:0007669"/>
    <property type="project" value="InterPro"/>
</dbReference>
<dbReference type="EMBL" id="JACRTF010000001">
    <property type="protein sequence ID" value="MBC8593566.1"/>
    <property type="molecule type" value="Genomic_DNA"/>
</dbReference>
<dbReference type="RefSeq" id="WP_262434693.1">
    <property type="nucleotide sequence ID" value="NZ_JACRTF010000001.1"/>
</dbReference>
<dbReference type="InterPro" id="IPR058637">
    <property type="entry name" value="YknX-like_C"/>
</dbReference>
<feature type="domain" description="YknX-like C-terminal permuted SH3-like" evidence="6">
    <location>
        <begin position="298"/>
        <end position="366"/>
    </location>
</feature>
<dbReference type="Gene3D" id="2.40.30.170">
    <property type="match status" value="1"/>
</dbReference>
<name>A0A926IQ89_9BACT</name>
<reference evidence="7" key="1">
    <citation type="submission" date="2020-08" db="EMBL/GenBank/DDBJ databases">
        <title>Genome public.</title>
        <authorList>
            <person name="Liu C."/>
            <person name="Sun Q."/>
        </authorList>
    </citation>
    <scope>NUCLEOTIDE SEQUENCE</scope>
    <source>
        <strain evidence="7">N12</strain>
    </source>
</reference>
<dbReference type="PROSITE" id="PS51257">
    <property type="entry name" value="PROKAR_LIPOPROTEIN"/>
    <property type="match status" value="1"/>
</dbReference>
<dbReference type="Pfam" id="PF25917">
    <property type="entry name" value="BSH_RND"/>
    <property type="match status" value="1"/>
</dbReference>
<dbReference type="AlphaFoldDB" id="A0A926IQ89"/>
<sequence length="383" mass="41622">MKNQVERLWLVGMFISCLVLSGCKEAPQAQMETTYEVMTLAPTDRVLLSNYSATIRGRQDIEIYPQVGGTLTKVCVTEGQRVKSGQALFIIDQVPYEAALQTALANVEAAKASLATSQLTYDSKQELYKQNVVSEFDLSTAKNSLLAAKAQLAQAKAQEVSARNNLSYTVVKSPADGVVGTLPYRVGALVSASLPEPLTTVSDNSDMYVYFSLTENQLLGLIRQYGSKDEALKQMPEIDLQLNDRSAYPQKGRIETISGVIDRNTGTVSLRAVFPNENGLLHSGGAGNVILPVQKTDALVIPQVATYEIQDKVYVFKVVDGKAQSAHVQVTRVNGGKEYIVDNGLQAGDRIVTEGVGLLREGTPIREKTTSEPVVTDNQTKEE</sequence>
<feature type="domain" description="Multidrug resistance protein MdtA-like barrel-sandwich hybrid" evidence="4">
    <location>
        <begin position="61"/>
        <end position="201"/>
    </location>
</feature>
<organism evidence="7 8">
    <name type="scientific">Jilunia laotingensis</name>
    <dbReference type="NCBI Taxonomy" id="2763675"/>
    <lineage>
        <taxon>Bacteria</taxon>
        <taxon>Pseudomonadati</taxon>
        <taxon>Bacteroidota</taxon>
        <taxon>Bacteroidia</taxon>
        <taxon>Bacteroidales</taxon>
        <taxon>Bacteroidaceae</taxon>
        <taxon>Jilunia</taxon>
    </lineage>
</organism>
<evidence type="ECO:0000259" key="6">
    <source>
        <dbReference type="Pfam" id="PF25989"/>
    </source>
</evidence>
<dbReference type="FunFam" id="2.40.30.170:FF:000016">
    <property type="entry name" value="Efflux transporter, RND family, MFP subunit"/>
    <property type="match status" value="1"/>
</dbReference>
<feature type="domain" description="Multidrug resistance protein MdtA-like beta-barrel" evidence="5">
    <location>
        <begin position="207"/>
        <end position="284"/>
    </location>
</feature>
<dbReference type="NCBIfam" id="TIGR01730">
    <property type="entry name" value="RND_mfp"/>
    <property type="match status" value="1"/>
</dbReference>
<dbReference type="Gene3D" id="1.10.287.470">
    <property type="entry name" value="Helix hairpin bin"/>
    <property type="match status" value="1"/>
</dbReference>
<dbReference type="GO" id="GO:0030313">
    <property type="term" value="C:cell envelope"/>
    <property type="evidence" value="ECO:0007669"/>
    <property type="project" value="UniProtKB-SubCell"/>
</dbReference>
<dbReference type="FunFam" id="1.10.287.470:FF:000014">
    <property type="entry name" value="RND family efflux transporter, MFP subunit"/>
    <property type="match status" value="1"/>
</dbReference>
<keyword evidence="8" id="KW-1185">Reference proteome</keyword>
<feature type="coiled-coil region" evidence="2">
    <location>
        <begin position="138"/>
        <end position="165"/>
    </location>
</feature>
<dbReference type="PANTHER" id="PTHR30158">
    <property type="entry name" value="ACRA/E-RELATED COMPONENT OF DRUG EFFLUX TRANSPORTER"/>
    <property type="match status" value="1"/>
</dbReference>
<dbReference type="SUPFAM" id="SSF111369">
    <property type="entry name" value="HlyD-like secretion proteins"/>
    <property type="match status" value="1"/>
</dbReference>
<dbReference type="GO" id="GO:0046677">
    <property type="term" value="P:response to antibiotic"/>
    <property type="evidence" value="ECO:0007669"/>
    <property type="project" value="TreeGrafter"/>
</dbReference>
<evidence type="ECO:0000256" key="1">
    <source>
        <dbReference type="ARBA" id="ARBA00009477"/>
    </source>
</evidence>
<dbReference type="InterPro" id="IPR058625">
    <property type="entry name" value="MdtA-like_BSH"/>
</dbReference>
<gene>
    <name evidence="7" type="ORF">H8744_09955</name>
</gene>
<keyword evidence="2" id="KW-0175">Coiled coil</keyword>
<dbReference type="Proteomes" id="UP000651085">
    <property type="component" value="Unassembled WGS sequence"/>
</dbReference>
<feature type="compositionally biased region" description="Polar residues" evidence="3">
    <location>
        <begin position="371"/>
        <end position="383"/>
    </location>
</feature>
<dbReference type="InterPro" id="IPR006143">
    <property type="entry name" value="RND_pump_MFP"/>
</dbReference>
<dbReference type="Pfam" id="PF25944">
    <property type="entry name" value="Beta-barrel_RND"/>
    <property type="match status" value="1"/>
</dbReference>
<proteinExistence type="inferred from homology"/>
<dbReference type="PANTHER" id="PTHR30158:SF23">
    <property type="entry name" value="MULTIDRUG RESISTANCE PROTEIN MEXA"/>
    <property type="match status" value="1"/>
</dbReference>
<dbReference type="GO" id="GO:0005886">
    <property type="term" value="C:plasma membrane"/>
    <property type="evidence" value="ECO:0007669"/>
    <property type="project" value="TreeGrafter"/>
</dbReference>
<comment type="caution">
    <text evidence="7">The sequence shown here is derived from an EMBL/GenBank/DDBJ whole genome shotgun (WGS) entry which is preliminary data.</text>
</comment>
<evidence type="ECO:0000313" key="8">
    <source>
        <dbReference type="Proteomes" id="UP000651085"/>
    </source>
</evidence>